<feature type="transmembrane region" description="Helical" evidence="12">
    <location>
        <begin position="15"/>
        <end position="39"/>
    </location>
</feature>
<evidence type="ECO:0000256" key="4">
    <source>
        <dbReference type="ARBA" id="ARBA00022475"/>
    </source>
</evidence>
<protein>
    <submittedName>
        <fullName evidence="13">Cytochrome ubiquinol oxidase subunit I</fullName>
    </submittedName>
</protein>
<feature type="transmembrane region" description="Helical" evidence="12">
    <location>
        <begin position="60"/>
        <end position="83"/>
    </location>
</feature>
<dbReference type="EMBL" id="JBHTBW010000069">
    <property type="protein sequence ID" value="MFC7442997.1"/>
    <property type="molecule type" value="Genomic_DNA"/>
</dbReference>
<feature type="transmembrane region" description="Helical" evidence="12">
    <location>
        <begin position="181"/>
        <end position="205"/>
    </location>
</feature>
<dbReference type="PIRSF" id="PIRSF006446">
    <property type="entry name" value="Cyt_quinol_oxidase_1"/>
    <property type="match status" value="1"/>
</dbReference>
<reference evidence="14" key="1">
    <citation type="journal article" date="2019" name="Int. J. Syst. Evol. Microbiol.">
        <title>The Global Catalogue of Microorganisms (GCM) 10K type strain sequencing project: providing services to taxonomists for standard genome sequencing and annotation.</title>
        <authorList>
            <consortium name="The Broad Institute Genomics Platform"/>
            <consortium name="The Broad Institute Genome Sequencing Center for Infectious Disease"/>
            <person name="Wu L."/>
            <person name="Ma J."/>
        </authorList>
    </citation>
    <scope>NUCLEOTIDE SEQUENCE [LARGE SCALE GENOMIC DNA]</scope>
    <source>
        <strain evidence="14">CGMCC 1.12942</strain>
    </source>
</reference>
<feature type="transmembrane region" description="Helical" evidence="12">
    <location>
        <begin position="406"/>
        <end position="429"/>
    </location>
</feature>
<sequence>MDTVTLARAFFGTSLAFHIIFATLGIGISAMIFLSELVYLLKRDAHYGLMAKRWTKSVAILLGVAIPSGTIVAVQLSLLWPGFMKIVGQVISVPFQVEIFAFFLEALALSIYVYAADRLPPAFRVVAVFLVALGATASAVLITSANTWMNTPAGFSIKPDGTITNVDPWKAFFNPSFFGSAYHVVVSALMTGAFVVVSVAAYRLLKARQEEERRVHHKALALSLAVSFAMSFLTALSGHGSAQNLHHYSPEKLAAAEGLFETQRYAPLAVGGYVDYEQKKIRYGVEIPYMLSVLAGDRFDTEVKGLDDFPRETWPPAYTHTLFNVMVGLGMLLLAFAALGLLVYWKQRRKGKAVWPEWLLRCLVASGPLAMLGIEFGWIFSCSGRQPWTIYGIQTTAEAATKAENLGMLFILFTLVYLFLAVIVSVVMIHHFRRHPLALELNKFNQKLGANAHGQTH</sequence>
<dbReference type="Pfam" id="PF01654">
    <property type="entry name" value="Cyt_bd_oxida_I"/>
    <property type="match status" value="1"/>
</dbReference>
<keyword evidence="4 12" id="KW-1003">Cell membrane</keyword>
<keyword evidence="7 12" id="KW-0479">Metal-binding</keyword>
<dbReference type="InterPro" id="IPR002585">
    <property type="entry name" value="Cyt-d_ubiquinol_oxidase_su_1"/>
</dbReference>
<dbReference type="PANTHER" id="PTHR30365:SF14">
    <property type="entry name" value="CYTOCHROME BD MENAQUINOL OXIDASE SUBUNIT I-RELATED"/>
    <property type="match status" value="1"/>
</dbReference>
<keyword evidence="6 12" id="KW-0812">Transmembrane</keyword>
<feature type="transmembrane region" description="Helical" evidence="12">
    <location>
        <begin position="217"/>
        <end position="236"/>
    </location>
</feature>
<keyword evidence="8 12" id="KW-0249">Electron transport</keyword>
<keyword evidence="14" id="KW-1185">Reference proteome</keyword>
<comment type="similarity">
    <text evidence="2 12">Belongs to the cytochrome ubiquinol oxidase subunit 1 family.</text>
</comment>
<comment type="caution">
    <text evidence="13">The sequence shown here is derived from an EMBL/GenBank/DDBJ whole genome shotgun (WGS) entry which is preliminary data.</text>
</comment>
<organism evidence="13 14">
    <name type="scientific">Laceyella putida</name>
    <dbReference type="NCBI Taxonomy" id="110101"/>
    <lineage>
        <taxon>Bacteria</taxon>
        <taxon>Bacillati</taxon>
        <taxon>Bacillota</taxon>
        <taxon>Bacilli</taxon>
        <taxon>Bacillales</taxon>
        <taxon>Thermoactinomycetaceae</taxon>
        <taxon>Laceyella</taxon>
    </lineage>
</organism>
<dbReference type="PANTHER" id="PTHR30365">
    <property type="entry name" value="CYTOCHROME D UBIQUINOL OXIDASE"/>
    <property type="match status" value="1"/>
</dbReference>
<evidence type="ECO:0000256" key="7">
    <source>
        <dbReference type="ARBA" id="ARBA00022723"/>
    </source>
</evidence>
<evidence type="ECO:0000256" key="12">
    <source>
        <dbReference type="PIRNR" id="PIRNR006446"/>
    </source>
</evidence>
<evidence type="ECO:0000256" key="11">
    <source>
        <dbReference type="ARBA" id="ARBA00023136"/>
    </source>
</evidence>
<feature type="transmembrane region" description="Helical" evidence="12">
    <location>
        <begin position="95"/>
        <end position="115"/>
    </location>
</feature>
<keyword evidence="11 12" id="KW-0472">Membrane</keyword>
<name>A0ABW2RQF1_9BACL</name>
<keyword evidence="3 12" id="KW-0813">Transport</keyword>
<dbReference type="RefSeq" id="WP_379867268.1">
    <property type="nucleotide sequence ID" value="NZ_JBHTBW010000069.1"/>
</dbReference>
<evidence type="ECO:0000256" key="8">
    <source>
        <dbReference type="ARBA" id="ARBA00022982"/>
    </source>
</evidence>
<evidence type="ECO:0000256" key="3">
    <source>
        <dbReference type="ARBA" id="ARBA00022448"/>
    </source>
</evidence>
<evidence type="ECO:0000256" key="9">
    <source>
        <dbReference type="ARBA" id="ARBA00022989"/>
    </source>
</evidence>
<evidence type="ECO:0000256" key="2">
    <source>
        <dbReference type="ARBA" id="ARBA00009819"/>
    </source>
</evidence>
<gene>
    <name evidence="13" type="ORF">ACFQNG_18165</name>
</gene>
<feature type="transmembrane region" description="Helical" evidence="12">
    <location>
        <begin position="322"/>
        <end position="346"/>
    </location>
</feature>
<keyword evidence="5 12" id="KW-0349">Heme</keyword>
<proteinExistence type="inferred from homology"/>
<evidence type="ECO:0000256" key="10">
    <source>
        <dbReference type="ARBA" id="ARBA00023004"/>
    </source>
</evidence>
<accession>A0ABW2RQF1</accession>
<feature type="transmembrane region" description="Helical" evidence="12">
    <location>
        <begin position="358"/>
        <end position="380"/>
    </location>
</feature>
<keyword evidence="10 12" id="KW-0408">Iron</keyword>
<feature type="transmembrane region" description="Helical" evidence="12">
    <location>
        <begin position="122"/>
        <end position="142"/>
    </location>
</feature>
<evidence type="ECO:0000313" key="14">
    <source>
        <dbReference type="Proteomes" id="UP001596500"/>
    </source>
</evidence>
<evidence type="ECO:0000256" key="6">
    <source>
        <dbReference type="ARBA" id="ARBA00022692"/>
    </source>
</evidence>
<evidence type="ECO:0000256" key="1">
    <source>
        <dbReference type="ARBA" id="ARBA00004651"/>
    </source>
</evidence>
<keyword evidence="9 12" id="KW-1133">Transmembrane helix</keyword>
<dbReference type="Proteomes" id="UP001596500">
    <property type="component" value="Unassembled WGS sequence"/>
</dbReference>
<comment type="subcellular location">
    <subcellularLocation>
        <location evidence="1">Cell membrane</location>
        <topology evidence="1">Multi-pass membrane protein</topology>
    </subcellularLocation>
</comment>
<evidence type="ECO:0000256" key="5">
    <source>
        <dbReference type="ARBA" id="ARBA00022617"/>
    </source>
</evidence>
<evidence type="ECO:0000313" key="13">
    <source>
        <dbReference type="EMBL" id="MFC7442997.1"/>
    </source>
</evidence>